<organism evidence="6 7">
    <name type="scientific">Dactylosporangium aurantiacum</name>
    <dbReference type="NCBI Taxonomy" id="35754"/>
    <lineage>
        <taxon>Bacteria</taxon>
        <taxon>Bacillati</taxon>
        <taxon>Actinomycetota</taxon>
        <taxon>Actinomycetes</taxon>
        <taxon>Micromonosporales</taxon>
        <taxon>Micromonosporaceae</taxon>
        <taxon>Dactylosporangium</taxon>
    </lineage>
</organism>
<dbReference type="HAMAP" id="MF_01151">
    <property type="entry name" value="GrpE"/>
    <property type="match status" value="1"/>
</dbReference>
<dbReference type="GO" id="GO:0051082">
    <property type="term" value="F:unfolded protein binding"/>
    <property type="evidence" value="ECO:0007669"/>
    <property type="project" value="TreeGrafter"/>
</dbReference>
<evidence type="ECO:0000313" key="7">
    <source>
        <dbReference type="Proteomes" id="UP001058003"/>
    </source>
</evidence>
<dbReference type="SUPFAM" id="SSF51064">
    <property type="entry name" value="Head domain of nucleotide exchange factor GrpE"/>
    <property type="match status" value="1"/>
</dbReference>
<dbReference type="Gene3D" id="2.30.22.10">
    <property type="entry name" value="Head domain of nucleotide exchange factor GrpE"/>
    <property type="match status" value="1"/>
</dbReference>
<evidence type="ECO:0000256" key="4">
    <source>
        <dbReference type="RuleBase" id="RU004478"/>
    </source>
</evidence>
<sequence>MADDNAVASAEDVAELTERWRRAAADVENTRKWADRNSARQREEERLTVTAAWLPVLDNLDLALQHAGADPATIVQGVAGVREQAVGVLARLGFAPVGEVGEPFDPVRHEAAEVDRDSDAPPGTVVRVLRPGYGDGDRLLRPAVVAVSAPPGLEPADRTEPGAAHDTGPDPQPEAGRDGG</sequence>
<dbReference type="GO" id="GO:0000774">
    <property type="term" value="F:adenyl-nucleotide exchange factor activity"/>
    <property type="evidence" value="ECO:0007669"/>
    <property type="project" value="InterPro"/>
</dbReference>
<proteinExistence type="inferred from homology"/>
<dbReference type="InterPro" id="IPR013805">
    <property type="entry name" value="GrpE_CC"/>
</dbReference>
<name>A0A9Q9IKC2_9ACTN</name>
<comment type="subcellular location">
    <subcellularLocation>
        <location evidence="3">Cytoplasm</location>
    </subcellularLocation>
</comment>
<dbReference type="PRINTS" id="PR00773">
    <property type="entry name" value="GRPEPROTEIN"/>
</dbReference>
<dbReference type="RefSeq" id="WP_063745561.1">
    <property type="nucleotide sequence ID" value="NZ_CP073767.1"/>
</dbReference>
<evidence type="ECO:0000256" key="3">
    <source>
        <dbReference type="HAMAP-Rule" id="MF_01151"/>
    </source>
</evidence>
<evidence type="ECO:0000256" key="1">
    <source>
        <dbReference type="ARBA" id="ARBA00009054"/>
    </source>
</evidence>
<dbReference type="Pfam" id="PF01025">
    <property type="entry name" value="GrpE"/>
    <property type="match status" value="1"/>
</dbReference>
<evidence type="ECO:0000256" key="5">
    <source>
        <dbReference type="SAM" id="MobiDB-lite"/>
    </source>
</evidence>
<dbReference type="CDD" id="cd00446">
    <property type="entry name" value="GrpE"/>
    <property type="match status" value="1"/>
</dbReference>
<dbReference type="KEGG" id="daur:Daura_17215"/>
<keyword evidence="2 3" id="KW-0143">Chaperone</keyword>
<keyword evidence="7" id="KW-1185">Reference proteome</keyword>
<comment type="function">
    <text evidence="3">Participates actively in the response to hyperosmotic and heat shock by preventing the aggregation of stress-denatured proteins, in association with DnaK and GrpE. It is the nucleotide exchange factor for DnaK and may function as a thermosensor. Unfolded proteins bind initially to DnaJ; upon interaction with the DnaJ-bound protein, DnaK hydrolyzes its bound ATP, resulting in the formation of a stable complex. GrpE releases ADP from DnaK; ATP binding to DnaK triggers the release of the substrate protein, thus completing the reaction cycle. Several rounds of ATP-dependent interactions between DnaJ, DnaK and GrpE are required for fully efficient folding.</text>
</comment>
<dbReference type="SUPFAM" id="SSF58014">
    <property type="entry name" value="Coiled-coil domain of nucleotide exchange factor GrpE"/>
    <property type="match status" value="1"/>
</dbReference>
<gene>
    <name evidence="3" type="primary">grpE</name>
    <name evidence="6" type="ORF">Daura_17215</name>
</gene>
<comment type="subunit">
    <text evidence="3">Homodimer.</text>
</comment>
<dbReference type="OrthoDB" id="5191115at2"/>
<dbReference type="GO" id="GO:0006457">
    <property type="term" value="P:protein folding"/>
    <property type="evidence" value="ECO:0007669"/>
    <property type="project" value="InterPro"/>
</dbReference>
<dbReference type="InterPro" id="IPR000740">
    <property type="entry name" value="GrpE"/>
</dbReference>
<keyword evidence="3" id="KW-0963">Cytoplasm</keyword>
<dbReference type="PANTHER" id="PTHR21237:SF23">
    <property type="entry name" value="GRPE PROTEIN HOMOLOG, MITOCHONDRIAL"/>
    <property type="match status" value="1"/>
</dbReference>
<dbReference type="GO" id="GO:0042803">
    <property type="term" value="F:protein homodimerization activity"/>
    <property type="evidence" value="ECO:0007669"/>
    <property type="project" value="InterPro"/>
</dbReference>
<dbReference type="GO" id="GO:0005737">
    <property type="term" value="C:cytoplasm"/>
    <property type="evidence" value="ECO:0007669"/>
    <property type="project" value="UniProtKB-SubCell"/>
</dbReference>
<accession>A0A9Q9IKC2</accession>
<dbReference type="Gene3D" id="3.90.20.20">
    <property type="match status" value="1"/>
</dbReference>
<dbReference type="GO" id="GO:0051087">
    <property type="term" value="F:protein-folding chaperone binding"/>
    <property type="evidence" value="ECO:0007669"/>
    <property type="project" value="InterPro"/>
</dbReference>
<evidence type="ECO:0000256" key="2">
    <source>
        <dbReference type="ARBA" id="ARBA00023186"/>
    </source>
</evidence>
<feature type="region of interest" description="Disordered" evidence="5">
    <location>
        <begin position="146"/>
        <end position="180"/>
    </location>
</feature>
<comment type="similarity">
    <text evidence="1 3 4">Belongs to the GrpE family.</text>
</comment>
<evidence type="ECO:0000313" key="6">
    <source>
        <dbReference type="EMBL" id="UWZ57749.1"/>
    </source>
</evidence>
<dbReference type="EMBL" id="CP073767">
    <property type="protein sequence ID" value="UWZ57749.1"/>
    <property type="molecule type" value="Genomic_DNA"/>
</dbReference>
<keyword evidence="3" id="KW-0346">Stress response</keyword>
<reference evidence="6" key="1">
    <citation type="submission" date="2021-04" db="EMBL/GenBank/DDBJ databases">
        <title>Dactylosporangium aurantiacum NRRL B-8018 full assembly.</title>
        <authorList>
            <person name="Hartkoorn R.C."/>
            <person name="Beaudoing E."/>
            <person name="Hot D."/>
        </authorList>
    </citation>
    <scope>NUCLEOTIDE SEQUENCE</scope>
    <source>
        <strain evidence="6">NRRL B-8018</strain>
    </source>
</reference>
<dbReference type="InterPro" id="IPR009012">
    <property type="entry name" value="GrpE_head"/>
</dbReference>
<protein>
    <recommendedName>
        <fullName evidence="3">Protein GrpE</fullName>
    </recommendedName>
    <alternativeName>
        <fullName evidence="3">HSP-70 cofactor</fullName>
    </alternativeName>
</protein>
<dbReference type="AlphaFoldDB" id="A0A9Q9IKC2"/>
<dbReference type="Proteomes" id="UP001058003">
    <property type="component" value="Chromosome"/>
</dbReference>
<dbReference type="PANTHER" id="PTHR21237">
    <property type="entry name" value="GRPE PROTEIN"/>
    <property type="match status" value="1"/>
</dbReference>